<dbReference type="EMBL" id="JAFDVH010000008">
    <property type="protein sequence ID" value="KAG7472556.1"/>
    <property type="molecule type" value="Genomic_DNA"/>
</dbReference>
<sequence>MLWWPTLWAALLGHWVSHCYQLDSEDKATIVELHNRFRSHVLPTATNMRKMSWMDSLETTAAEYITKCVWDHNPNRGDTGENLFVGTGPFNLTKAVTGWYLEHQDYTYHNDSCEDNKLCGHYTQVVWADTYFVGCASHLCEEVEGLSFTMATMLVCNYSPQGNYEGEWPYEEGESCSKCPEEAPLCENNLCVAETPEASETPPVSEGTTKSPQPGPDTPTPSSSGPDTEHTTMGTDQTITTSEGEQPLSDTSSPPPDSEEEEEEPMNEGGKATLSSILLAATALLLFL</sequence>
<proteinExistence type="predicted"/>
<evidence type="ECO:0000256" key="2">
    <source>
        <dbReference type="SAM" id="SignalP"/>
    </source>
</evidence>
<gene>
    <name evidence="4" type="ORF">MATL_G00109990</name>
</gene>
<dbReference type="OrthoDB" id="337038at2759"/>
<accession>A0A9D3Q454</accession>
<dbReference type="PROSITE" id="PS01009">
    <property type="entry name" value="CRISP_1"/>
    <property type="match status" value="1"/>
</dbReference>
<organism evidence="4 5">
    <name type="scientific">Megalops atlanticus</name>
    <name type="common">Tarpon</name>
    <name type="synonym">Clupea gigantea</name>
    <dbReference type="NCBI Taxonomy" id="7932"/>
    <lineage>
        <taxon>Eukaryota</taxon>
        <taxon>Metazoa</taxon>
        <taxon>Chordata</taxon>
        <taxon>Craniata</taxon>
        <taxon>Vertebrata</taxon>
        <taxon>Euteleostomi</taxon>
        <taxon>Actinopterygii</taxon>
        <taxon>Neopterygii</taxon>
        <taxon>Teleostei</taxon>
        <taxon>Elopiformes</taxon>
        <taxon>Megalopidae</taxon>
        <taxon>Megalops</taxon>
    </lineage>
</organism>
<keyword evidence="5" id="KW-1185">Reference proteome</keyword>
<evidence type="ECO:0000256" key="1">
    <source>
        <dbReference type="SAM" id="MobiDB-lite"/>
    </source>
</evidence>
<dbReference type="Pfam" id="PF00188">
    <property type="entry name" value="CAP"/>
    <property type="match status" value="1"/>
</dbReference>
<dbReference type="PRINTS" id="PR00837">
    <property type="entry name" value="V5TPXLIKE"/>
</dbReference>
<feature type="compositionally biased region" description="Acidic residues" evidence="1">
    <location>
        <begin position="257"/>
        <end position="266"/>
    </location>
</feature>
<evidence type="ECO:0000313" key="4">
    <source>
        <dbReference type="EMBL" id="KAG7472556.1"/>
    </source>
</evidence>
<keyword evidence="2" id="KW-0732">Signal</keyword>
<reference evidence="4" key="1">
    <citation type="submission" date="2021-01" db="EMBL/GenBank/DDBJ databases">
        <authorList>
            <person name="Zahm M."/>
            <person name="Roques C."/>
            <person name="Cabau C."/>
            <person name="Klopp C."/>
            <person name="Donnadieu C."/>
            <person name="Jouanno E."/>
            <person name="Lampietro C."/>
            <person name="Louis A."/>
            <person name="Herpin A."/>
            <person name="Echchiki A."/>
            <person name="Berthelot C."/>
            <person name="Parey E."/>
            <person name="Roest-Crollius H."/>
            <person name="Braasch I."/>
            <person name="Postlethwait J."/>
            <person name="Bobe J."/>
            <person name="Montfort J."/>
            <person name="Bouchez O."/>
            <person name="Begum T."/>
            <person name="Mejri S."/>
            <person name="Adams A."/>
            <person name="Chen W.-J."/>
            <person name="Guiguen Y."/>
        </authorList>
    </citation>
    <scope>NUCLEOTIDE SEQUENCE</scope>
    <source>
        <strain evidence="4">YG-15Mar2019-1</strain>
        <tissue evidence="4">Brain</tissue>
    </source>
</reference>
<dbReference type="SUPFAM" id="SSF55797">
    <property type="entry name" value="PR-1-like"/>
    <property type="match status" value="1"/>
</dbReference>
<dbReference type="InterPro" id="IPR035940">
    <property type="entry name" value="CAP_sf"/>
</dbReference>
<protein>
    <recommendedName>
        <fullName evidence="3">SCP domain-containing protein</fullName>
    </recommendedName>
</protein>
<dbReference type="SMART" id="SM00198">
    <property type="entry name" value="SCP"/>
    <property type="match status" value="1"/>
</dbReference>
<dbReference type="Proteomes" id="UP001046870">
    <property type="component" value="Chromosome 8"/>
</dbReference>
<feature type="signal peptide" evidence="2">
    <location>
        <begin position="1"/>
        <end position="21"/>
    </location>
</feature>
<evidence type="ECO:0000259" key="3">
    <source>
        <dbReference type="SMART" id="SM00198"/>
    </source>
</evidence>
<evidence type="ECO:0000313" key="5">
    <source>
        <dbReference type="Proteomes" id="UP001046870"/>
    </source>
</evidence>
<feature type="chain" id="PRO_5038614431" description="SCP domain-containing protein" evidence="2">
    <location>
        <begin position="22"/>
        <end position="288"/>
    </location>
</feature>
<comment type="caution">
    <text evidence="4">The sequence shown here is derived from an EMBL/GenBank/DDBJ whole genome shotgun (WGS) entry which is preliminary data.</text>
</comment>
<dbReference type="PROSITE" id="PS01010">
    <property type="entry name" value="CRISP_2"/>
    <property type="match status" value="1"/>
</dbReference>
<dbReference type="InterPro" id="IPR001283">
    <property type="entry name" value="CRISP-related"/>
</dbReference>
<feature type="compositionally biased region" description="Polar residues" evidence="1">
    <location>
        <begin position="231"/>
        <end position="244"/>
    </location>
</feature>
<feature type="domain" description="SCP" evidence="3">
    <location>
        <begin position="25"/>
        <end position="166"/>
    </location>
</feature>
<dbReference type="PANTHER" id="PTHR10334">
    <property type="entry name" value="CYSTEINE-RICH SECRETORY PROTEIN-RELATED"/>
    <property type="match status" value="1"/>
</dbReference>
<dbReference type="InterPro" id="IPR018244">
    <property type="entry name" value="Allrgn_V5/Tpx1_CS"/>
</dbReference>
<dbReference type="GO" id="GO:0005576">
    <property type="term" value="C:extracellular region"/>
    <property type="evidence" value="ECO:0007669"/>
    <property type="project" value="InterPro"/>
</dbReference>
<dbReference type="Gene3D" id="3.40.33.10">
    <property type="entry name" value="CAP"/>
    <property type="match status" value="1"/>
</dbReference>
<dbReference type="AlphaFoldDB" id="A0A9D3Q454"/>
<feature type="region of interest" description="Disordered" evidence="1">
    <location>
        <begin position="196"/>
        <end position="272"/>
    </location>
</feature>
<name>A0A9D3Q454_MEGAT</name>
<dbReference type="InterPro" id="IPR014044">
    <property type="entry name" value="CAP_dom"/>
</dbReference>